<name>A0ABU2BMR4_9MICC</name>
<dbReference type="Proteomes" id="UP001183817">
    <property type="component" value="Unassembled WGS sequence"/>
</dbReference>
<reference evidence="1 2" key="1">
    <citation type="submission" date="2023-07" db="EMBL/GenBank/DDBJ databases">
        <title>Sequencing the genomes of 1000 actinobacteria strains.</title>
        <authorList>
            <person name="Klenk H.-P."/>
        </authorList>
    </citation>
    <scope>NUCLEOTIDE SEQUENCE [LARGE SCALE GENOMIC DNA]</scope>
    <source>
        <strain evidence="1 2">DSM 20167</strain>
    </source>
</reference>
<dbReference type="PANTHER" id="PTHR39185:SF1">
    <property type="entry name" value="SWARMING MOTILITY PROTEIN SWRD"/>
    <property type="match status" value="1"/>
</dbReference>
<gene>
    <name evidence="1" type="ORF">J2S64_003639</name>
</gene>
<dbReference type="Pfam" id="PF06289">
    <property type="entry name" value="FlbD"/>
    <property type="match status" value="1"/>
</dbReference>
<evidence type="ECO:0000313" key="2">
    <source>
        <dbReference type="Proteomes" id="UP001183817"/>
    </source>
</evidence>
<keyword evidence="1" id="KW-0969">Cilium</keyword>
<dbReference type="EMBL" id="JAVDYI010000001">
    <property type="protein sequence ID" value="MDR7359948.1"/>
    <property type="molecule type" value="Genomic_DNA"/>
</dbReference>
<accession>A0ABU2BMR4</accession>
<dbReference type="PANTHER" id="PTHR39185">
    <property type="entry name" value="SWARMING MOTILITY PROTEIN SWRD"/>
    <property type="match status" value="1"/>
</dbReference>
<keyword evidence="1" id="KW-0282">Flagellum</keyword>
<evidence type="ECO:0000313" key="1">
    <source>
        <dbReference type="EMBL" id="MDR7359948.1"/>
    </source>
</evidence>
<organism evidence="1 2">
    <name type="scientific">Paeniglutamicibacter sulfureus</name>
    <dbReference type="NCBI Taxonomy" id="43666"/>
    <lineage>
        <taxon>Bacteria</taxon>
        <taxon>Bacillati</taxon>
        <taxon>Actinomycetota</taxon>
        <taxon>Actinomycetes</taxon>
        <taxon>Micrococcales</taxon>
        <taxon>Micrococcaceae</taxon>
        <taxon>Paeniglutamicibacter</taxon>
    </lineage>
</organism>
<dbReference type="RefSeq" id="WP_217389487.1">
    <property type="nucleotide sequence ID" value="NZ_BAAAWO010000001.1"/>
</dbReference>
<keyword evidence="2" id="KW-1185">Reference proteome</keyword>
<dbReference type="InterPro" id="IPR009384">
    <property type="entry name" value="SwrD-like"/>
</dbReference>
<keyword evidence="1" id="KW-0966">Cell projection</keyword>
<proteinExistence type="predicted"/>
<comment type="caution">
    <text evidence="1">The sequence shown here is derived from an EMBL/GenBank/DDBJ whole genome shotgun (WGS) entry which is preliminary data.</text>
</comment>
<sequence length="78" mass="8727">MIVVTRLNATRFAINADLIERIQENPDTVVFMVNGAKYVVTETMEEVIALVAGHRARVVSLARNYEPPQPSVPPLTHR</sequence>
<protein>
    <submittedName>
        <fullName evidence="1">Flagellar protein FlbD</fullName>
    </submittedName>
</protein>